<name>A0ABQ1PPR9_9ENTE</name>
<comment type="caution">
    <text evidence="3">The sequence shown here is derived from an EMBL/GenBank/DDBJ whole genome shotgun (WGS) entry which is preliminary data.</text>
</comment>
<dbReference type="PANTHER" id="PTHR33799:SF1">
    <property type="entry name" value="PTS SYSTEM MANNOSE-SPECIFIC EIIAB COMPONENT-RELATED"/>
    <property type="match status" value="1"/>
</dbReference>
<evidence type="ECO:0000313" key="3">
    <source>
        <dbReference type="EMBL" id="GGD00860.1"/>
    </source>
</evidence>
<keyword evidence="3" id="KW-0762">Sugar transport</keyword>
<dbReference type="Gene3D" id="3.40.50.510">
    <property type="entry name" value="Phosphotransferase system, mannose-type IIA component"/>
    <property type="match status" value="1"/>
</dbReference>
<evidence type="ECO:0000256" key="1">
    <source>
        <dbReference type="ARBA" id="ARBA00022679"/>
    </source>
</evidence>
<dbReference type="RefSeq" id="WP_088270901.1">
    <property type="nucleotide sequence ID" value="NZ_BMKI01000010.1"/>
</dbReference>
<keyword evidence="4" id="KW-1185">Reference proteome</keyword>
<dbReference type="InterPro" id="IPR004701">
    <property type="entry name" value="PTS_EIIA_man-typ"/>
</dbReference>
<evidence type="ECO:0000313" key="4">
    <source>
        <dbReference type="Proteomes" id="UP000630615"/>
    </source>
</evidence>
<dbReference type="SUPFAM" id="SSF53062">
    <property type="entry name" value="PTS system fructose IIA component-like"/>
    <property type="match status" value="1"/>
</dbReference>
<dbReference type="EMBL" id="BMKI01000010">
    <property type="protein sequence ID" value="GGD00860.1"/>
    <property type="molecule type" value="Genomic_DNA"/>
</dbReference>
<reference evidence="4" key="1">
    <citation type="journal article" date="2019" name="Int. J. Syst. Evol. Microbiol.">
        <title>The Global Catalogue of Microorganisms (GCM) 10K type strain sequencing project: providing services to taxonomists for standard genome sequencing and annotation.</title>
        <authorList>
            <consortium name="The Broad Institute Genomics Platform"/>
            <consortium name="The Broad Institute Genome Sequencing Center for Infectious Disease"/>
            <person name="Wu L."/>
            <person name="Ma J."/>
        </authorList>
    </citation>
    <scope>NUCLEOTIDE SEQUENCE [LARGE SCALE GENOMIC DNA]</scope>
    <source>
        <strain evidence="4">CGMCC 1.15942</strain>
    </source>
</reference>
<protein>
    <submittedName>
        <fullName evidence="3">PTS sugar transporter subunit IIA</fullName>
    </submittedName>
</protein>
<dbReference type="PANTHER" id="PTHR33799">
    <property type="entry name" value="PTS PERMEASE-RELATED-RELATED"/>
    <property type="match status" value="1"/>
</dbReference>
<accession>A0ABQ1PPR9</accession>
<keyword evidence="1" id="KW-0808">Transferase</keyword>
<feature type="domain" description="PTS EIIA type-4" evidence="2">
    <location>
        <begin position="1"/>
        <end position="123"/>
    </location>
</feature>
<evidence type="ECO:0000259" key="2">
    <source>
        <dbReference type="PROSITE" id="PS51096"/>
    </source>
</evidence>
<dbReference type="Pfam" id="PF03610">
    <property type="entry name" value="EIIA-man"/>
    <property type="match status" value="1"/>
</dbReference>
<dbReference type="Proteomes" id="UP000630615">
    <property type="component" value="Unassembled WGS sequence"/>
</dbReference>
<proteinExistence type="predicted"/>
<sequence length="136" mass="14937">MRRLYIASHGDFSKGIKHSLEMIAGNAAAAVSTYSLYPGESAVDFTQTLKKKIAQAPGDEFVLMGDLFGASVVNELLELSTFENVIVLSGMNLNLALEILLASPEKLTEEKIQEIIQNAQQGIQRVSIEYLENDDF</sequence>
<keyword evidence="3" id="KW-0813">Transport</keyword>
<dbReference type="InterPro" id="IPR051471">
    <property type="entry name" value="Bacterial_PTS_sugar_comp"/>
</dbReference>
<dbReference type="InterPro" id="IPR036662">
    <property type="entry name" value="PTS_EIIA_man-typ_sf"/>
</dbReference>
<dbReference type="PROSITE" id="PS51096">
    <property type="entry name" value="PTS_EIIA_TYPE_4"/>
    <property type="match status" value="1"/>
</dbReference>
<organism evidence="3 4">
    <name type="scientific">Enterococcus wangshanyuanii</name>
    <dbReference type="NCBI Taxonomy" id="2005703"/>
    <lineage>
        <taxon>Bacteria</taxon>
        <taxon>Bacillati</taxon>
        <taxon>Bacillota</taxon>
        <taxon>Bacilli</taxon>
        <taxon>Lactobacillales</taxon>
        <taxon>Enterococcaceae</taxon>
        <taxon>Enterococcus</taxon>
    </lineage>
</organism>
<gene>
    <name evidence="3" type="ORF">GCM10011573_33080</name>
</gene>